<dbReference type="RefSeq" id="WP_047314957.1">
    <property type="nucleotide sequence ID" value="NZ_LDPQ01000009.1"/>
</dbReference>
<evidence type="ECO:0000313" key="2">
    <source>
        <dbReference type="EMBL" id="KLO37751.1"/>
    </source>
</evidence>
<reference evidence="2 3" key="1">
    <citation type="submission" date="2015-05" db="EMBL/GenBank/DDBJ databases">
        <title>Genome sequence of Mycobacterium haemophilum.</title>
        <authorList>
            <person name="Greninger A.L."/>
            <person name="Cunningham G."/>
            <person name="Miller S."/>
        </authorList>
    </citation>
    <scope>NUCLEOTIDE SEQUENCE [LARGE SCALE GENOMIC DNA]</scope>
    <source>
        <strain evidence="3">UC1</strain>
    </source>
</reference>
<dbReference type="PATRIC" id="fig|29311.18.peg.4408"/>
<dbReference type="InterPro" id="IPR000084">
    <property type="entry name" value="PE-PGRS_N"/>
</dbReference>
<evidence type="ECO:0000259" key="1">
    <source>
        <dbReference type="Pfam" id="PF00934"/>
    </source>
</evidence>
<dbReference type="SUPFAM" id="SSF140459">
    <property type="entry name" value="PE/PPE dimer-like"/>
    <property type="match status" value="1"/>
</dbReference>
<dbReference type="Gene3D" id="1.10.287.850">
    <property type="entry name" value="HP0062-like domain"/>
    <property type="match status" value="1"/>
</dbReference>
<keyword evidence="3" id="KW-1185">Reference proteome</keyword>
<accession>A0A0I9VH03</accession>
<gene>
    <name evidence="2" type="ORF">ABH38_07255</name>
</gene>
<dbReference type="InterPro" id="IPR038332">
    <property type="entry name" value="PPE_sf"/>
</dbReference>
<comment type="caution">
    <text evidence="2">The sequence shown here is derived from an EMBL/GenBank/DDBJ whole genome shotgun (WGS) entry which is preliminary data.</text>
</comment>
<feature type="domain" description="PE" evidence="1">
    <location>
        <begin position="5"/>
        <end position="95"/>
    </location>
</feature>
<dbReference type="STRING" id="1202450.B586_07605"/>
<sequence>MSFLVNVDPLAMTTAAGQLELLGSNTVAANVAAASVTTVIPPPAADDVSQYLSQFFSNHGQEYQAHAARGAVIHQKLVTSLENGAIDYVDVEMRNGHDFDEVDSWF</sequence>
<dbReference type="Proteomes" id="UP000036334">
    <property type="component" value="Unassembled WGS sequence"/>
</dbReference>
<proteinExistence type="predicted"/>
<name>A0A0I9VH03_9MYCO</name>
<dbReference type="AlphaFoldDB" id="A0A0I9VH03"/>
<dbReference type="EMBL" id="LDPR01000004">
    <property type="protein sequence ID" value="KLO37751.1"/>
    <property type="molecule type" value="Genomic_DNA"/>
</dbReference>
<protein>
    <submittedName>
        <fullName evidence="2">PE family protein</fullName>
    </submittedName>
</protein>
<evidence type="ECO:0000313" key="3">
    <source>
        <dbReference type="Proteomes" id="UP000036334"/>
    </source>
</evidence>
<organism evidence="2 3">
    <name type="scientific">Mycobacterium haemophilum</name>
    <dbReference type="NCBI Taxonomy" id="29311"/>
    <lineage>
        <taxon>Bacteria</taxon>
        <taxon>Bacillati</taxon>
        <taxon>Actinomycetota</taxon>
        <taxon>Actinomycetes</taxon>
        <taxon>Mycobacteriales</taxon>
        <taxon>Mycobacteriaceae</taxon>
        <taxon>Mycobacterium</taxon>
    </lineage>
</organism>
<dbReference type="Pfam" id="PF00934">
    <property type="entry name" value="PE"/>
    <property type="match status" value="1"/>
</dbReference>
<dbReference type="OrthoDB" id="4753478at2"/>